<evidence type="ECO:0000313" key="9">
    <source>
        <dbReference type="EMBL" id="KAJ9619341.1"/>
    </source>
</evidence>
<dbReference type="Gene3D" id="3.40.190.10">
    <property type="entry name" value="Periplasmic binding protein-like II"/>
    <property type="match status" value="2"/>
</dbReference>
<evidence type="ECO:0000256" key="7">
    <source>
        <dbReference type="SAM" id="Phobius"/>
    </source>
</evidence>
<feature type="transmembrane region" description="Helical" evidence="7">
    <location>
        <begin position="611"/>
        <end position="636"/>
    </location>
</feature>
<comment type="caution">
    <text evidence="9">The sequence shown here is derived from an EMBL/GenBank/DDBJ whole genome shotgun (WGS) entry which is preliminary data.</text>
</comment>
<proteinExistence type="predicted"/>
<dbReference type="PANTHER" id="PTHR30193">
    <property type="entry name" value="ABC TRANSPORTER PERMEASE PROTEIN"/>
    <property type="match status" value="1"/>
</dbReference>
<sequence length="702" mass="78927">MAGCARSEQGTTTVRFWAMGREAEVVSELIHEFEAENPGIKVDVQNIPWTAAHEKLLTAFAADGLPDVCQLGNTWVPEFAELNALTPLQPFVQRSTVVDPKDYFQGIWDTNVIHDELVGVPWYVDTRLIYYRKDLLAKAGFDHPPRTWAEWNEQMAAIKRMQGPNRYAVLMPINEFEQQLSLALQQPDPLLRDDDTRGNFSSPGFRRTLGFYANMFEQGWAPKMSETQISNVWDEFFRGFNVFYISGPWNIREFKKLQPKELEGQWGTAALPGPDGPGAGIAGGTSLVIFRKSQQKEASWKLIEFLSRPEIQARFHAIIGDLPPRRSTWNAPSLANDPLAAAFRDQLERVKPTPKVLEWERIVQEMRIVTEQVVRGGLPQDKAVAELDQRVDKRTPLGFDQCSRGREPAMKRSSLAGWIFAGPSLIVLGVFFGLPVASALALSVTDFDLYALADSSNLRFVGLGNYIDLLQTPMFWKSLWNTTYFVVIGVPLSISVSLGAAMLLNAPAARFKALFRTALFAPVVTTLVAVAVIWRYLFHTSYGLVNYGLGHLGISPIDWLGDPNWAMPTIMLFAVWKNFGYNMVIFLAGLQAIPHDLYEAARIDGASRWKQFLHITLPMLGPVLLVVGVITVSGYFQLFAEPYVMTRGDPLQSTVSVLYFMFEEGFKWWNLGRASAVAFLLFLIILAVTTVMLRFGRKRQLV</sequence>
<dbReference type="Pfam" id="PF00528">
    <property type="entry name" value="BPD_transp_1"/>
    <property type="match status" value="1"/>
</dbReference>
<dbReference type="AlphaFoldDB" id="A0AA38XSP7"/>
<dbReference type="PROSITE" id="PS50928">
    <property type="entry name" value="ABC_TM1"/>
    <property type="match status" value="1"/>
</dbReference>
<evidence type="ECO:0000256" key="4">
    <source>
        <dbReference type="ARBA" id="ARBA00022692"/>
    </source>
</evidence>
<dbReference type="InterPro" id="IPR000515">
    <property type="entry name" value="MetI-like"/>
</dbReference>
<dbReference type="InterPro" id="IPR035906">
    <property type="entry name" value="MetI-like_sf"/>
</dbReference>
<keyword evidence="3" id="KW-1003">Cell membrane</keyword>
<dbReference type="PANTHER" id="PTHR30193:SF37">
    <property type="entry name" value="INNER MEMBRANE ABC TRANSPORTER PERMEASE PROTEIN YCJO"/>
    <property type="match status" value="1"/>
</dbReference>
<feature type="domain" description="ABC transmembrane type-1" evidence="8">
    <location>
        <begin position="479"/>
        <end position="692"/>
    </location>
</feature>
<dbReference type="EMBL" id="JAPDRN010000133">
    <property type="protein sequence ID" value="KAJ9619341.1"/>
    <property type="molecule type" value="Genomic_DNA"/>
</dbReference>
<feature type="transmembrane region" description="Helical" evidence="7">
    <location>
        <begin position="415"/>
        <end position="442"/>
    </location>
</feature>
<evidence type="ECO:0000256" key="6">
    <source>
        <dbReference type="ARBA" id="ARBA00023136"/>
    </source>
</evidence>
<dbReference type="Gene3D" id="1.10.3720.10">
    <property type="entry name" value="MetI-like"/>
    <property type="match status" value="1"/>
</dbReference>
<gene>
    <name evidence="9" type="ORF">H2204_012711</name>
</gene>
<dbReference type="InterPro" id="IPR006059">
    <property type="entry name" value="SBP"/>
</dbReference>
<protein>
    <recommendedName>
        <fullName evidence="8">ABC transmembrane type-1 domain-containing protein</fullName>
    </recommendedName>
</protein>
<accession>A0AA38XSP7</accession>
<keyword evidence="6 7" id="KW-0472">Membrane</keyword>
<keyword evidence="4 7" id="KW-0812">Transmembrane</keyword>
<evidence type="ECO:0000256" key="1">
    <source>
        <dbReference type="ARBA" id="ARBA00004651"/>
    </source>
</evidence>
<dbReference type="SUPFAM" id="SSF53850">
    <property type="entry name" value="Periplasmic binding protein-like II"/>
    <property type="match status" value="1"/>
</dbReference>
<name>A0AA38XSP7_9EURO</name>
<evidence type="ECO:0000256" key="2">
    <source>
        <dbReference type="ARBA" id="ARBA00022448"/>
    </source>
</evidence>
<reference evidence="9" key="1">
    <citation type="submission" date="2022-10" db="EMBL/GenBank/DDBJ databases">
        <title>Culturing micro-colonial fungi from biological soil crusts in the Mojave desert and describing Neophaeococcomyces mojavensis, and introducing the new genera and species Taxawa tesnikishii.</title>
        <authorList>
            <person name="Kurbessoian T."/>
            <person name="Stajich J.E."/>
        </authorList>
    </citation>
    <scope>NUCLEOTIDE SEQUENCE</scope>
    <source>
        <strain evidence="9">TK_35</strain>
    </source>
</reference>
<dbReference type="InterPro" id="IPR051393">
    <property type="entry name" value="ABC_transporter_permease"/>
</dbReference>
<dbReference type="Pfam" id="PF01547">
    <property type="entry name" value="SBP_bac_1"/>
    <property type="match status" value="1"/>
</dbReference>
<feature type="transmembrane region" description="Helical" evidence="7">
    <location>
        <begin position="518"/>
        <end position="537"/>
    </location>
</feature>
<feature type="transmembrane region" description="Helical" evidence="7">
    <location>
        <begin position="676"/>
        <end position="696"/>
    </location>
</feature>
<keyword evidence="5 7" id="KW-1133">Transmembrane helix</keyword>
<organism evidence="9">
    <name type="scientific">Knufia peltigerae</name>
    <dbReference type="NCBI Taxonomy" id="1002370"/>
    <lineage>
        <taxon>Eukaryota</taxon>
        <taxon>Fungi</taxon>
        <taxon>Dikarya</taxon>
        <taxon>Ascomycota</taxon>
        <taxon>Pezizomycotina</taxon>
        <taxon>Eurotiomycetes</taxon>
        <taxon>Chaetothyriomycetidae</taxon>
        <taxon>Chaetothyriales</taxon>
        <taxon>Trichomeriaceae</taxon>
        <taxon>Knufia</taxon>
    </lineage>
</organism>
<evidence type="ECO:0000259" key="8">
    <source>
        <dbReference type="PROSITE" id="PS50928"/>
    </source>
</evidence>
<dbReference type="CDD" id="cd14747">
    <property type="entry name" value="PBP2_MalE"/>
    <property type="match status" value="1"/>
</dbReference>
<dbReference type="CDD" id="cd06261">
    <property type="entry name" value="TM_PBP2"/>
    <property type="match status" value="1"/>
</dbReference>
<feature type="transmembrane region" description="Helical" evidence="7">
    <location>
        <begin position="565"/>
        <end position="590"/>
    </location>
</feature>
<evidence type="ECO:0000256" key="5">
    <source>
        <dbReference type="ARBA" id="ARBA00022989"/>
    </source>
</evidence>
<feature type="transmembrane region" description="Helical" evidence="7">
    <location>
        <begin position="484"/>
        <end position="506"/>
    </location>
</feature>
<evidence type="ECO:0000256" key="3">
    <source>
        <dbReference type="ARBA" id="ARBA00022475"/>
    </source>
</evidence>
<dbReference type="GO" id="GO:0005886">
    <property type="term" value="C:plasma membrane"/>
    <property type="evidence" value="ECO:0007669"/>
    <property type="project" value="UniProtKB-SubCell"/>
</dbReference>
<comment type="subcellular location">
    <subcellularLocation>
        <location evidence="1">Cell membrane</location>
        <topology evidence="1">Multi-pass membrane protein</topology>
    </subcellularLocation>
</comment>
<keyword evidence="2" id="KW-0813">Transport</keyword>
<dbReference type="GO" id="GO:0055085">
    <property type="term" value="P:transmembrane transport"/>
    <property type="evidence" value="ECO:0007669"/>
    <property type="project" value="InterPro"/>
</dbReference>
<dbReference type="SUPFAM" id="SSF161098">
    <property type="entry name" value="MetI-like"/>
    <property type="match status" value="1"/>
</dbReference>